<evidence type="ECO:0000313" key="2">
    <source>
        <dbReference type="EMBL" id="CBW54800.1"/>
    </source>
</evidence>
<dbReference type="GeneID" id="14006765"/>
<proteinExistence type="predicted"/>
<feature type="compositionally biased region" description="Basic and acidic residues" evidence="1">
    <location>
        <begin position="21"/>
        <end position="31"/>
    </location>
</feature>
<name>E1Y3U8_9CAUD</name>
<dbReference type="Proteomes" id="UP000006684">
    <property type="component" value="Segment"/>
</dbReference>
<keyword evidence="3" id="KW-1185">Reference proteome</keyword>
<evidence type="ECO:0000256" key="1">
    <source>
        <dbReference type="SAM" id="MobiDB-lite"/>
    </source>
</evidence>
<dbReference type="RefSeq" id="YP_007002895.1">
    <property type="nucleotide sequence ID" value="NC_019454.1"/>
</dbReference>
<organism evidence="2 3">
    <name type="scientific">Pantoea phage LIMElight</name>
    <dbReference type="NCBI Taxonomy" id="881915"/>
    <lineage>
        <taxon>Viruses</taxon>
        <taxon>Duplodnaviria</taxon>
        <taxon>Heunggongvirae</taxon>
        <taxon>Uroviricota</taxon>
        <taxon>Caudoviricetes</taxon>
        <taxon>Autographivirales</taxon>
        <taxon>Autoscriptoviridae</taxon>
        <taxon>Slopekvirinae</taxon>
        <taxon>Limelightvirus</taxon>
        <taxon>Limelightvirus limelight</taxon>
    </lineage>
</organism>
<feature type="region of interest" description="Disordered" evidence="1">
    <location>
        <begin position="1"/>
        <end position="59"/>
    </location>
</feature>
<evidence type="ECO:0000313" key="3">
    <source>
        <dbReference type="Proteomes" id="UP000006684"/>
    </source>
</evidence>
<protein>
    <submittedName>
        <fullName evidence="2">Uncharacterized protein</fullName>
    </submittedName>
</protein>
<reference evidence="3" key="1">
    <citation type="journal article" date="2011" name="Appl. Environ. Microbiol.">
        <title>Bacteriophages LIMElight and LIMEzero of Pantoea agglomerans, belonging to the "phiKMV-like viruses".</title>
        <authorList>
            <person name="Adriaenssens E.M."/>
            <person name="Ceyssens P.J."/>
            <person name="Dunon V."/>
            <person name="Ackermann H.W."/>
            <person name="Van Vaerenbergh J."/>
            <person name="Maes M."/>
            <person name="De Proft M."/>
            <person name="Lavigne R."/>
        </authorList>
    </citation>
    <scope>NUCLEOTIDE SEQUENCE [LARGE SCALE GENOMIC DNA]</scope>
</reference>
<dbReference type="KEGG" id="vg:14006765"/>
<sequence length="59" mass="6697">MARLKTYTMEHHDSIAASRRNLREAKNRIKSETLSAPSKSRAKAKAKVKDEPEAEVETE</sequence>
<accession>E1Y3U8</accession>
<dbReference type="EMBL" id="FR687252">
    <property type="protein sequence ID" value="CBW54800.1"/>
    <property type="molecule type" value="Genomic_DNA"/>
</dbReference>